<name>A0A9C7EYG9_9VIRU</name>
<evidence type="ECO:0000256" key="1">
    <source>
        <dbReference type="SAM" id="MobiDB-lite"/>
    </source>
</evidence>
<feature type="region of interest" description="Disordered" evidence="1">
    <location>
        <begin position="1"/>
        <end position="20"/>
    </location>
</feature>
<protein>
    <submittedName>
        <fullName evidence="3">Uncharacterized protein</fullName>
    </submittedName>
</protein>
<keyword evidence="2" id="KW-0472">Membrane</keyword>
<keyword evidence="2" id="KW-0812">Transmembrane</keyword>
<sequence>MPLSTKEGEHQRGGERSRADTTYMCNESNSRVKGLPYVLITIIFLLLIVITIVFLKVGFFDDARISFAAYYVGLCSNIVAILLLGVLIYKMK</sequence>
<feature type="transmembrane region" description="Helical" evidence="2">
    <location>
        <begin position="67"/>
        <end position="89"/>
    </location>
</feature>
<keyword evidence="2" id="KW-1133">Transmembrane helix</keyword>
<accession>A0A9C7EYG9</accession>
<feature type="transmembrane region" description="Helical" evidence="2">
    <location>
        <begin position="34"/>
        <end position="55"/>
    </location>
</feature>
<organism evidence="3">
    <name type="scientific">Melicertus latisulcatus majanivirus</name>
    <dbReference type="NCBI Taxonomy" id="2984277"/>
    <lineage>
        <taxon>Viruses</taxon>
        <taxon>Viruses incertae sedis</taxon>
        <taxon>Naldaviricetes</taxon>
        <taxon>Nimaviridae</taxon>
    </lineage>
</organism>
<evidence type="ECO:0000256" key="2">
    <source>
        <dbReference type="SAM" id="Phobius"/>
    </source>
</evidence>
<reference evidence="3" key="1">
    <citation type="submission" date="2022-10" db="EMBL/GenBank/DDBJ databases">
        <title>Genome sequences of endogenous nimaviruses in decapod crustaceans.</title>
        <authorList>
            <person name="Kawato S."/>
            <person name="Nozaki R."/>
            <person name="Kondo H."/>
            <person name="Hirono I."/>
        </authorList>
    </citation>
    <scope>NUCLEOTIDE SEQUENCE</scope>
    <source>
        <strain evidence="3">Okinawa2016</strain>
    </source>
</reference>
<dbReference type="EMBL" id="LC738874">
    <property type="protein sequence ID" value="BDT62330.1"/>
    <property type="molecule type" value="Genomic_DNA"/>
</dbReference>
<proteinExistence type="predicted"/>
<evidence type="ECO:0000313" key="3">
    <source>
        <dbReference type="EMBL" id="BDT62330.1"/>
    </source>
</evidence>
<feature type="compositionally biased region" description="Basic and acidic residues" evidence="1">
    <location>
        <begin position="1"/>
        <end position="19"/>
    </location>
</feature>